<organism evidence="1 2">
    <name type="scientific">Capnocytophaga canimorsus</name>
    <dbReference type="NCBI Taxonomy" id="28188"/>
    <lineage>
        <taxon>Bacteria</taxon>
        <taxon>Pseudomonadati</taxon>
        <taxon>Bacteroidota</taxon>
        <taxon>Flavobacteriia</taxon>
        <taxon>Flavobacteriales</taxon>
        <taxon>Flavobacteriaceae</taxon>
        <taxon>Capnocytophaga</taxon>
    </lineage>
</organism>
<gene>
    <name evidence="1" type="ORF">CCAN12_760050</name>
</gene>
<dbReference type="EMBL" id="CDOE01000074">
    <property type="protein sequence ID" value="CEN39395.1"/>
    <property type="molecule type" value="Genomic_DNA"/>
</dbReference>
<evidence type="ECO:0000313" key="1">
    <source>
        <dbReference type="EMBL" id="CEN39395.1"/>
    </source>
</evidence>
<name>A0A0B7HJG4_9FLAO</name>
<reference evidence="1 2" key="1">
    <citation type="submission" date="2015-01" db="EMBL/GenBank/DDBJ databases">
        <authorList>
            <person name="Xiang T."/>
            <person name="Song Y."/>
            <person name="Huang L."/>
            <person name="Wang B."/>
            <person name="Wu P."/>
        </authorList>
    </citation>
    <scope>NUCLEOTIDE SEQUENCE [LARGE SCALE GENOMIC DNA]</scope>
    <source>
        <strain evidence="1 2">Cc12</strain>
    </source>
</reference>
<dbReference type="Proteomes" id="UP000044026">
    <property type="component" value="Unassembled WGS sequence"/>
</dbReference>
<proteinExistence type="predicted"/>
<sequence>MITTYIYRNYTIEYLFDNQCEFSGYGDVSKPYVEYDSHIIFYQINPAVTPEEQVLEIEDIKSKNFLYS</sequence>
<protein>
    <submittedName>
        <fullName evidence="1">Uncharacterized protein</fullName>
    </submittedName>
</protein>
<accession>A0A0B7HJG4</accession>
<evidence type="ECO:0000313" key="2">
    <source>
        <dbReference type="Proteomes" id="UP000044026"/>
    </source>
</evidence>
<dbReference type="AlphaFoldDB" id="A0A0B7HJG4"/>